<organism evidence="7 8">
    <name type="scientific">Polaromonas aquatica</name>
    <dbReference type="NCBI Taxonomy" id="332657"/>
    <lineage>
        <taxon>Bacteria</taxon>
        <taxon>Pseudomonadati</taxon>
        <taxon>Pseudomonadota</taxon>
        <taxon>Betaproteobacteria</taxon>
        <taxon>Burkholderiales</taxon>
        <taxon>Comamonadaceae</taxon>
        <taxon>Polaromonas</taxon>
    </lineage>
</organism>
<dbReference type="InterPro" id="IPR050090">
    <property type="entry name" value="Tyrosine_recombinase_XerCD"/>
</dbReference>
<feature type="domain" description="Core-binding (CB)" evidence="6">
    <location>
        <begin position="4"/>
        <end position="91"/>
    </location>
</feature>
<evidence type="ECO:0000256" key="2">
    <source>
        <dbReference type="ARBA" id="ARBA00023125"/>
    </source>
</evidence>
<dbReference type="RefSeq" id="WP_377413104.1">
    <property type="nucleotide sequence ID" value="NZ_JBHSRS010000017.1"/>
</dbReference>
<name>A0ABW1TUE0_9BURK</name>
<dbReference type="PANTHER" id="PTHR30349">
    <property type="entry name" value="PHAGE INTEGRASE-RELATED"/>
    <property type="match status" value="1"/>
</dbReference>
<dbReference type="InterPro" id="IPR002104">
    <property type="entry name" value="Integrase_catalytic"/>
</dbReference>
<dbReference type="InterPro" id="IPR013762">
    <property type="entry name" value="Integrase-like_cat_sf"/>
</dbReference>
<dbReference type="Gene3D" id="1.10.443.10">
    <property type="entry name" value="Intergrase catalytic core"/>
    <property type="match status" value="1"/>
</dbReference>
<evidence type="ECO:0000256" key="1">
    <source>
        <dbReference type="ARBA" id="ARBA00022908"/>
    </source>
</evidence>
<evidence type="ECO:0000313" key="7">
    <source>
        <dbReference type="EMBL" id="MFC6281239.1"/>
    </source>
</evidence>
<dbReference type="PANTHER" id="PTHR30349:SF94">
    <property type="entry name" value="INTEGRASE_RECOMBINASE HI_1414-RELATED"/>
    <property type="match status" value="1"/>
</dbReference>
<comment type="caution">
    <text evidence="7">The sequence shown here is derived from an EMBL/GenBank/DDBJ whole genome shotgun (WGS) entry which is preliminary data.</text>
</comment>
<evidence type="ECO:0000313" key="8">
    <source>
        <dbReference type="Proteomes" id="UP001596270"/>
    </source>
</evidence>
<sequence length="372" mass="42547">MSKLLLKDALAKYTDRISSQKKGQIQEQYRANTIRRYPLALKPIDEITTVDIADYRDLRLKTIFGKDGKSISPSTVRLELSLLSDVFTIAEIEWGACSGNPVTKVRKPKIPPGRQRRLERYEEKRILRYCALTKNHLVAAIVSFGLETAMRRGEILGLLWEHVDLQSRVAHLPDTKNGSKRDVPLSLAAVRILNSLGPMRTGLVFDCNVNRFKSAWRLIMQKTRIVDLRFHDLRHEAISRLFELGTLDMMEIAAISGHKSLQMLKRYTHLRARMLVSKLDGGKNFHRGVRAVMQIFMPYPASVRNEGDRFHLSFLDFTDIQVDHEEMQEAVALASNALLRRLAALMKDCRIPPRPNMTVDEEGEDFMLISPV</sequence>
<evidence type="ECO:0000256" key="4">
    <source>
        <dbReference type="PROSITE-ProRule" id="PRU01248"/>
    </source>
</evidence>
<feature type="domain" description="Tyr recombinase" evidence="5">
    <location>
        <begin position="113"/>
        <end position="280"/>
    </location>
</feature>
<dbReference type="PROSITE" id="PS51900">
    <property type="entry name" value="CB"/>
    <property type="match status" value="1"/>
</dbReference>
<evidence type="ECO:0000259" key="5">
    <source>
        <dbReference type="PROSITE" id="PS51898"/>
    </source>
</evidence>
<dbReference type="Gene3D" id="1.10.150.130">
    <property type="match status" value="1"/>
</dbReference>
<dbReference type="PROSITE" id="PS51898">
    <property type="entry name" value="TYR_RECOMBINASE"/>
    <property type="match status" value="1"/>
</dbReference>
<dbReference type="EMBL" id="JBHSRS010000017">
    <property type="protein sequence ID" value="MFC6281239.1"/>
    <property type="molecule type" value="Genomic_DNA"/>
</dbReference>
<keyword evidence="8" id="KW-1185">Reference proteome</keyword>
<dbReference type="InterPro" id="IPR010998">
    <property type="entry name" value="Integrase_recombinase_N"/>
</dbReference>
<dbReference type="SUPFAM" id="SSF56349">
    <property type="entry name" value="DNA breaking-rejoining enzymes"/>
    <property type="match status" value="1"/>
</dbReference>
<keyword evidence="1" id="KW-0229">DNA integration</keyword>
<dbReference type="InterPro" id="IPR044068">
    <property type="entry name" value="CB"/>
</dbReference>
<protein>
    <submittedName>
        <fullName evidence="7">Site-specific integrase</fullName>
    </submittedName>
</protein>
<proteinExistence type="predicted"/>
<gene>
    <name evidence="7" type="ORF">ACFQND_08360</name>
</gene>
<dbReference type="Proteomes" id="UP001596270">
    <property type="component" value="Unassembled WGS sequence"/>
</dbReference>
<dbReference type="CDD" id="cd00796">
    <property type="entry name" value="INT_Rci_Hp1_C"/>
    <property type="match status" value="1"/>
</dbReference>
<keyword evidence="2 4" id="KW-0238">DNA-binding</keyword>
<accession>A0ABW1TUE0</accession>
<dbReference type="InterPro" id="IPR011010">
    <property type="entry name" value="DNA_brk_join_enz"/>
</dbReference>
<evidence type="ECO:0000259" key="6">
    <source>
        <dbReference type="PROSITE" id="PS51900"/>
    </source>
</evidence>
<evidence type="ECO:0000256" key="3">
    <source>
        <dbReference type="ARBA" id="ARBA00023172"/>
    </source>
</evidence>
<reference evidence="8" key="1">
    <citation type="journal article" date="2019" name="Int. J. Syst. Evol. Microbiol.">
        <title>The Global Catalogue of Microorganisms (GCM) 10K type strain sequencing project: providing services to taxonomists for standard genome sequencing and annotation.</title>
        <authorList>
            <consortium name="The Broad Institute Genomics Platform"/>
            <consortium name="The Broad Institute Genome Sequencing Center for Infectious Disease"/>
            <person name="Wu L."/>
            <person name="Ma J."/>
        </authorList>
    </citation>
    <scope>NUCLEOTIDE SEQUENCE [LARGE SCALE GENOMIC DNA]</scope>
    <source>
        <strain evidence="8">CCUG 39402</strain>
    </source>
</reference>
<dbReference type="Pfam" id="PF00589">
    <property type="entry name" value="Phage_integrase"/>
    <property type="match status" value="1"/>
</dbReference>
<keyword evidence="3" id="KW-0233">DNA recombination</keyword>